<dbReference type="InterPro" id="IPR013520">
    <property type="entry name" value="Ribonucl_H"/>
</dbReference>
<dbReference type="CDD" id="cd06144">
    <property type="entry name" value="REX4_like"/>
    <property type="match status" value="1"/>
</dbReference>
<evidence type="ECO:0000256" key="6">
    <source>
        <dbReference type="ARBA" id="ARBA00022839"/>
    </source>
</evidence>
<dbReference type="OrthoDB" id="8191639at2759"/>
<evidence type="ECO:0000313" key="12">
    <source>
        <dbReference type="RefSeq" id="XP_016668299.1"/>
    </source>
</evidence>
<evidence type="ECO:0000256" key="9">
    <source>
        <dbReference type="SAM" id="MobiDB-lite"/>
    </source>
</evidence>
<dbReference type="GeneID" id="107888642"/>
<accession>A0A1U8HY46</accession>
<dbReference type="Proteomes" id="UP000818029">
    <property type="component" value="Chromosome A09"/>
</dbReference>
<keyword evidence="11" id="KW-1185">Reference proteome</keyword>
<dbReference type="PANTHER" id="PTHR12801:SF122">
    <property type="entry name" value="RNA EXONUCLEASE 4"/>
    <property type="match status" value="1"/>
</dbReference>
<evidence type="ECO:0000256" key="5">
    <source>
        <dbReference type="ARBA" id="ARBA00022801"/>
    </source>
</evidence>
<evidence type="ECO:0000256" key="2">
    <source>
        <dbReference type="ARBA" id="ARBA00010489"/>
    </source>
</evidence>
<feature type="region of interest" description="Disordered" evidence="9">
    <location>
        <begin position="300"/>
        <end position="324"/>
    </location>
</feature>
<dbReference type="GO" id="GO:0008270">
    <property type="term" value="F:zinc ion binding"/>
    <property type="evidence" value="ECO:0007669"/>
    <property type="project" value="UniProtKB-KW"/>
</dbReference>
<dbReference type="Gene3D" id="3.30.420.10">
    <property type="entry name" value="Ribonuclease H-like superfamily/Ribonuclease H"/>
    <property type="match status" value="1"/>
</dbReference>
<dbReference type="PaxDb" id="3635-A0A1U8HY46"/>
<evidence type="ECO:0000313" key="11">
    <source>
        <dbReference type="Proteomes" id="UP000818029"/>
    </source>
</evidence>
<sequence length="347" mass="39940">MEFAESSRKKCAACFREFNKMEHLVDHMRTSYHSLHEPTCALCNKHCRSFDSLREHLIGPLPKQECKKLFKILGCEFCLSVLESPHALRLHQHRCRFSGVNYGTMSRPANKSTTGVDNGFSYHVVALACQMVDGGGNNGSMDVCARVCMVDEYENIIFHVYVKPPIPVPNYRYENSGIGGEHLRDGMPLKQVQRRIEEFLCNGEAMWKIRSPKAGKARILVGHHLHPLLQSLHLEYPSFMIRDTAAYPPLMKTNKLSNSLKYLTQTYLGYDIQAGVQDPYEDCVATMRLYLRMRNQVHQREDYPQASDPRNRNNFAPSRQSELERMSPEAMLTISRSDYYCWCLDSM</sequence>
<dbReference type="GO" id="GO:0004527">
    <property type="term" value="F:exonuclease activity"/>
    <property type="evidence" value="ECO:0000318"/>
    <property type="project" value="GO_Central"/>
</dbReference>
<keyword evidence="8" id="KW-0479">Metal-binding</keyword>
<dbReference type="InterPro" id="IPR012337">
    <property type="entry name" value="RNaseH-like_sf"/>
</dbReference>
<keyword evidence="8" id="KW-0862">Zinc</keyword>
<keyword evidence="5" id="KW-0378">Hydrolase</keyword>
<dbReference type="GO" id="GO:0006364">
    <property type="term" value="P:rRNA processing"/>
    <property type="evidence" value="ECO:0007669"/>
    <property type="project" value="InterPro"/>
</dbReference>
<dbReference type="AlphaFoldDB" id="A0A1U8HY46"/>
<keyword evidence="6 12" id="KW-0269">Exonuclease</keyword>
<protein>
    <recommendedName>
        <fullName evidence="3">RNA exonuclease 4</fullName>
    </recommendedName>
</protein>
<evidence type="ECO:0000256" key="7">
    <source>
        <dbReference type="ARBA" id="ARBA00023242"/>
    </source>
</evidence>
<dbReference type="InterPro" id="IPR047021">
    <property type="entry name" value="REXO1/3/4-like"/>
</dbReference>
<dbReference type="InterPro" id="IPR036397">
    <property type="entry name" value="RNaseH_sf"/>
</dbReference>
<dbReference type="KEGG" id="ghi:107888642"/>
<proteinExistence type="inferred from homology"/>
<dbReference type="PANTHER" id="PTHR12801">
    <property type="entry name" value="RNA EXONUCLEASE REXO1 / RECO3 FAMILY MEMBER-RELATED"/>
    <property type="match status" value="1"/>
</dbReference>
<keyword evidence="7" id="KW-0539">Nucleus</keyword>
<evidence type="ECO:0000256" key="8">
    <source>
        <dbReference type="PROSITE-ProRule" id="PRU00042"/>
    </source>
</evidence>
<gene>
    <name evidence="12" type="primary">LOC107888642</name>
</gene>
<dbReference type="InterPro" id="IPR013087">
    <property type="entry name" value="Znf_C2H2_type"/>
</dbReference>
<dbReference type="RefSeq" id="XP_016668299.1">
    <property type="nucleotide sequence ID" value="XM_016812810.2"/>
</dbReference>
<dbReference type="SMR" id="A0A1U8HY46"/>
<keyword evidence="4" id="KW-0540">Nuclease</keyword>
<dbReference type="PROSITE" id="PS50157">
    <property type="entry name" value="ZINC_FINGER_C2H2_2"/>
    <property type="match status" value="1"/>
</dbReference>
<dbReference type="GO" id="GO:0003676">
    <property type="term" value="F:nucleic acid binding"/>
    <property type="evidence" value="ECO:0007669"/>
    <property type="project" value="InterPro"/>
</dbReference>
<evidence type="ECO:0000256" key="1">
    <source>
        <dbReference type="ARBA" id="ARBA00004123"/>
    </source>
</evidence>
<dbReference type="SMART" id="SM00479">
    <property type="entry name" value="EXOIII"/>
    <property type="match status" value="1"/>
</dbReference>
<dbReference type="GO" id="GO:0005634">
    <property type="term" value="C:nucleus"/>
    <property type="evidence" value="ECO:0000318"/>
    <property type="project" value="GO_Central"/>
</dbReference>
<comment type="similarity">
    <text evidence="2">Belongs to the REXO4 family.</text>
</comment>
<evidence type="ECO:0000256" key="4">
    <source>
        <dbReference type="ARBA" id="ARBA00022722"/>
    </source>
</evidence>
<dbReference type="STRING" id="3635.A0A1U8HY46"/>
<dbReference type="GO" id="GO:0006396">
    <property type="term" value="P:RNA processing"/>
    <property type="evidence" value="ECO:0000318"/>
    <property type="project" value="GO_Central"/>
</dbReference>
<keyword evidence="8" id="KW-0863">Zinc-finger</keyword>
<evidence type="ECO:0000256" key="3">
    <source>
        <dbReference type="ARBA" id="ARBA00016937"/>
    </source>
</evidence>
<feature type="domain" description="C2H2-type" evidence="10">
    <location>
        <begin position="9"/>
        <end position="38"/>
    </location>
</feature>
<dbReference type="InterPro" id="IPR037431">
    <property type="entry name" value="REX4_DEDDh_dom"/>
</dbReference>
<name>A0A1U8HY46_GOSHI</name>
<organism evidence="11 12">
    <name type="scientific">Gossypium hirsutum</name>
    <name type="common">Upland cotton</name>
    <name type="synonym">Gossypium mexicanum</name>
    <dbReference type="NCBI Taxonomy" id="3635"/>
    <lineage>
        <taxon>Eukaryota</taxon>
        <taxon>Viridiplantae</taxon>
        <taxon>Streptophyta</taxon>
        <taxon>Embryophyta</taxon>
        <taxon>Tracheophyta</taxon>
        <taxon>Spermatophyta</taxon>
        <taxon>Magnoliopsida</taxon>
        <taxon>eudicotyledons</taxon>
        <taxon>Gunneridae</taxon>
        <taxon>Pentapetalae</taxon>
        <taxon>rosids</taxon>
        <taxon>malvids</taxon>
        <taxon>Malvales</taxon>
        <taxon>Malvaceae</taxon>
        <taxon>Malvoideae</taxon>
        <taxon>Gossypium</taxon>
    </lineage>
</organism>
<dbReference type="GO" id="GO:0008408">
    <property type="term" value="F:3'-5' exonuclease activity"/>
    <property type="evidence" value="ECO:0007669"/>
    <property type="project" value="InterPro"/>
</dbReference>
<dbReference type="SUPFAM" id="SSF53098">
    <property type="entry name" value="Ribonuclease H-like"/>
    <property type="match status" value="1"/>
</dbReference>
<reference evidence="12" key="2">
    <citation type="submission" date="2025-08" db="UniProtKB">
        <authorList>
            <consortium name="RefSeq"/>
        </authorList>
    </citation>
    <scope>IDENTIFICATION</scope>
</reference>
<evidence type="ECO:0000259" key="10">
    <source>
        <dbReference type="PROSITE" id="PS50157"/>
    </source>
</evidence>
<comment type="subcellular location">
    <subcellularLocation>
        <location evidence="1">Nucleus</location>
    </subcellularLocation>
</comment>
<dbReference type="PROSITE" id="PS00028">
    <property type="entry name" value="ZINC_FINGER_C2H2_1"/>
    <property type="match status" value="1"/>
</dbReference>
<reference evidence="11" key="1">
    <citation type="journal article" date="2020" name="Nat. Genet.">
        <title>Genomic diversifications of five Gossypium allopolyploid species and their impact on cotton improvement.</title>
        <authorList>
            <person name="Chen Z.J."/>
            <person name="Sreedasyam A."/>
            <person name="Ando A."/>
            <person name="Song Q."/>
            <person name="De Santiago L.M."/>
            <person name="Hulse-Kemp A.M."/>
            <person name="Ding M."/>
            <person name="Ye W."/>
            <person name="Kirkbride R.C."/>
            <person name="Jenkins J."/>
            <person name="Plott C."/>
            <person name="Lovell J."/>
            <person name="Lin Y.M."/>
            <person name="Vaughn R."/>
            <person name="Liu B."/>
            <person name="Simpson S."/>
            <person name="Scheffler B.E."/>
            <person name="Wen L."/>
            <person name="Saski C.A."/>
            <person name="Grover C.E."/>
            <person name="Hu G."/>
            <person name="Conover J.L."/>
            <person name="Carlson J.W."/>
            <person name="Shu S."/>
            <person name="Boston L.B."/>
            <person name="Williams M."/>
            <person name="Peterson D.G."/>
            <person name="McGee K."/>
            <person name="Jones D.C."/>
            <person name="Wendel J.F."/>
            <person name="Stelly D.M."/>
            <person name="Grimwood J."/>
            <person name="Schmutz J."/>
        </authorList>
    </citation>
    <scope>NUCLEOTIDE SEQUENCE [LARGE SCALE GENOMIC DNA]</scope>
    <source>
        <strain evidence="11">cv. TM-1</strain>
    </source>
</reference>